<dbReference type="GO" id="GO:0015109">
    <property type="term" value="F:chromate transmembrane transporter activity"/>
    <property type="evidence" value="ECO:0007669"/>
    <property type="project" value="InterPro"/>
</dbReference>
<evidence type="ECO:0000256" key="6">
    <source>
        <dbReference type="ARBA" id="ARBA00023136"/>
    </source>
</evidence>
<keyword evidence="3" id="KW-1003">Cell membrane</keyword>
<dbReference type="PANTHER" id="PTHR33567">
    <property type="entry name" value="CHROMATE ION TRANSPORTER (EUROFUNG)"/>
    <property type="match status" value="1"/>
</dbReference>
<feature type="transmembrane region" description="Helical" evidence="7">
    <location>
        <begin position="399"/>
        <end position="418"/>
    </location>
</feature>
<dbReference type="NCBIfam" id="TIGR00937">
    <property type="entry name" value="2A51"/>
    <property type="match status" value="1"/>
</dbReference>
<dbReference type="Pfam" id="PF02417">
    <property type="entry name" value="Chromate_transp"/>
    <property type="match status" value="2"/>
</dbReference>
<dbReference type="OrthoDB" id="8969999at2"/>
<feature type="transmembrane region" description="Helical" evidence="7">
    <location>
        <begin position="238"/>
        <end position="261"/>
    </location>
</feature>
<name>A0A1H8DDU1_9RHOB</name>
<feature type="transmembrane region" description="Helical" evidence="7">
    <location>
        <begin position="24"/>
        <end position="42"/>
    </location>
</feature>
<protein>
    <submittedName>
        <fullName evidence="8">Chromate transporter</fullName>
    </submittedName>
</protein>
<keyword evidence="4 7" id="KW-0812">Transmembrane</keyword>
<sequence length="440" mass="45656">MAEKSDGAAIASQPTPALRDATRVWARIGILSFGGPAAQIALMHRMVVDERRWLSERQFLDALSFCMLLPGPEAMQLATFAGWRMHGVRGGLLAGGLFVLPGAILIAALAALYGRYGDLALVAALFTGIKAAVLVIVVQALVRLSRRALRGPEAVALAGLAFLALFVFAVPYPAVVALAAVWGALRLAAPANTASDSGDAPRGAEVTATLRRVALWLAVWLLPLAAIGLVAPPIFAELARFFATLATVSFGGAYAVLAYMAQEAVTGRGWLTAGEMLDALGLAETTPGPLILVTEFVGYLASARAALVPEHALWWGLAGAIVTLWATFAPCFLWIFAGAPWIDILSRRRRLAAALAGVAAAVVGVIANLSVWFALHVLFTELATLRAGPARLLLPAPATLDPVATGIAVAVAVALFALRWPVAAGIALGAGLGAAAHVLI</sequence>
<evidence type="ECO:0000256" key="4">
    <source>
        <dbReference type="ARBA" id="ARBA00022692"/>
    </source>
</evidence>
<evidence type="ECO:0000256" key="2">
    <source>
        <dbReference type="ARBA" id="ARBA00005262"/>
    </source>
</evidence>
<dbReference type="PIRSF" id="PIRSF004810">
    <property type="entry name" value="ChrA"/>
    <property type="match status" value="1"/>
</dbReference>
<organism evidence="8 9">
    <name type="scientific">Palleronia pelagia</name>
    <dbReference type="NCBI Taxonomy" id="387096"/>
    <lineage>
        <taxon>Bacteria</taxon>
        <taxon>Pseudomonadati</taxon>
        <taxon>Pseudomonadota</taxon>
        <taxon>Alphaproteobacteria</taxon>
        <taxon>Rhodobacterales</taxon>
        <taxon>Roseobacteraceae</taxon>
        <taxon>Palleronia</taxon>
    </lineage>
</organism>
<comment type="subcellular location">
    <subcellularLocation>
        <location evidence="1">Cell membrane</location>
        <topology evidence="1">Multi-pass membrane protein</topology>
    </subcellularLocation>
</comment>
<dbReference type="RefSeq" id="WP_091844619.1">
    <property type="nucleotide sequence ID" value="NZ_FOCM01000002.1"/>
</dbReference>
<proteinExistence type="inferred from homology"/>
<feature type="transmembrane region" description="Helical" evidence="7">
    <location>
        <begin position="213"/>
        <end position="231"/>
    </location>
</feature>
<dbReference type="EMBL" id="FOCM01000002">
    <property type="protein sequence ID" value="SEN04647.1"/>
    <property type="molecule type" value="Genomic_DNA"/>
</dbReference>
<dbReference type="InterPro" id="IPR014047">
    <property type="entry name" value="Chr_Tranpt_l_chain"/>
</dbReference>
<dbReference type="InterPro" id="IPR003370">
    <property type="entry name" value="Chromate_transpt"/>
</dbReference>
<evidence type="ECO:0000313" key="9">
    <source>
        <dbReference type="Proteomes" id="UP000199372"/>
    </source>
</evidence>
<reference evidence="9" key="1">
    <citation type="submission" date="2016-10" db="EMBL/GenBank/DDBJ databases">
        <authorList>
            <person name="Varghese N."/>
            <person name="Submissions S."/>
        </authorList>
    </citation>
    <scope>NUCLEOTIDE SEQUENCE [LARGE SCALE GENOMIC DNA]</scope>
    <source>
        <strain evidence="9">DSM 26893</strain>
    </source>
</reference>
<accession>A0A1H8DDU1</accession>
<feature type="transmembrane region" description="Helical" evidence="7">
    <location>
        <begin position="154"/>
        <end position="182"/>
    </location>
</feature>
<keyword evidence="5 7" id="KW-1133">Transmembrane helix</keyword>
<dbReference type="PANTHER" id="PTHR33567:SF3">
    <property type="entry name" value="CHROMATE ION TRANSPORTER (EUROFUNG)"/>
    <property type="match status" value="1"/>
</dbReference>
<dbReference type="GO" id="GO:0005886">
    <property type="term" value="C:plasma membrane"/>
    <property type="evidence" value="ECO:0007669"/>
    <property type="project" value="UniProtKB-SubCell"/>
</dbReference>
<feature type="transmembrane region" description="Helical" evidence="7">
    <location>
        <begin position="92"/>
        <end position="113"/>
    </location>
</feature>
<evidence type="ECO:0000313" key="8">
    <source>
        <dbReference type="EMBL" id="SEN04647.1"/>
    </source>
</evidence>
<evidence type="ECO:0000256" key="1">
    <source>
        <dbReference type="ARBA" id="ARBA00004651"/>
    </source>
</evidence>
<feature type="transmembrane region" description="Helical" evidence="7">
    <location>
        <begin position="351"/>
        <end position="379"/>
    </location>
</feature>
<dbReference type="AlphaFoldDB" id="A0A1H8DDU1"/>
<evidence type="ECO:0000256" key="3">
    <source>
        <dbReference type="ARBA" id="ARBA00022475"/>
    </source>
</evidence>
<gene>
    <name evidence="8" type="ORF">SAMN04488011_102285</name>
</gene>
<keyword evidence="9" id="KW-1185">Reference proteome</keyword>
<evidence type="ECO:0000256" key="7">
    <source>
        <dbReference type="SAM" id="Phobius"/>
    </source>
</evidence>
<keyword evidence="6 7" id="KW-0472">Membrane</keyword>
<evidence type="ECO:0000256" key="5">
    <source>
        <dbReference type="ARBA" id="ARBA00022989"/>
    </source>
</evidence>
<comment type="similarity">
    <text evidence="2">Belongs to the chromate ion transporter (CHR) (TC 2.A.51) family.</text>
</comment>
<feature type="transmembrane region" description="Helical" evidence="7">
    <location>
        <begin position="312"/>
        <end position="339"/>
    </location>
</feature>
<feature type="transmembrane region" description="Helical" evidence="7">
    <location>
        <begin position="119"/>
        <end position="142"/>
    </location>
</feature>
<dbReference type="Proteomes" id="UP000199372">
    <property type="component" value="Unassembled WGS sequence"/>
</dbReference>